<proteinExistence type="predicted"/>
<dbReference type="GO" id="GO:0016853">
    <property type="term" value="F:isomerase activity"/>
    <property type="evidence" value="ECO:0007669"/>
    <property type="project" value="UniProtKB-KW"/>
</dbReference>
<dbReference type="RefSeq" id="WP_158538400.1">
    <property type="nucleotide sequence ID" value="NZ_QQAY01000011.1"/>
</dbReference>
<dbReference type="Pfam" id="PF01261">
    <property type="entry name" value="AP_endonuc_2"/>
    <property type="match status" value="1"/>
</dbReference>
<organism evidence="2 3">
    <name type="scientific">Falsibacillus pallidus</name>
    <dbReference type="NCBI Taxonomy" id="493781"/>
    <lineage>
        <taxon>Bacteria</taxon>
        <taxon>Bacillati</taxon>
        <taxon>Bacillota</taxon>
        <taxon>Bacilli</taxon>
        <taxon>Bacillales</taxon>
        <taxon>Bacillaceae</taxon>
        <taxon>Falsibacillus</taxon>
    </lineage>
</organism>
<evidence type="ECO:0000259" key="1">
    <source>
        <dbReference type="Pfam" id="PF01261"/>
    </source>
</evidence>
<accession>A0A370GB22</accession>
<name>A0A370GB22_9BACI</name>
<keyword evidence="2" id="KW-0413">Isomerase</keyword>
<dbReference type="InterPro" id="IPR050312">
    <property type="entry name" value="IolE/XylAMocC-like"/>
</dbReference>
<dbReference type="OrthoDB" id="2237247at2"/>
<gene>
    <name evidence="2" type="ORF">DFR59_11175</name>
</gene>
<dbReference type="InterPro" id="IPR013022">
    <property type="entry name" value="Xyl_isomerase-like_TIM-brl"/>
</dbReference>
<evidence type="ECO:0000313" key="3">
    <source>
        <dbReference type="Proteomes" id="UP000255326"/>
    </source>
</evidence>
<sequence length="253" mass="29023">MQNVIVPLNSFDSFEVLENGQASFIELIAKSGAFGVEIRRELLSSYEQELEKIKQEIDRFGLFTVYSAPVELWREDHQFNEAAIRQVYQEGEILGAKWLKVSLGHYKKAESNLGELIPFLNKQKDIQLLVENDQTLHSGNIKSLKTFFESANEEGVPVKMTFDAGNWFYSKEDPNAALEELSPYVIYLHLKQVEKGPITVPLQKNGDHSWKTIMRQLSPEMIKALEFPIEPKEKVTEYIRLLTDVLLESEAKS</sequence>
<feature type="domain" description="Xylose isomerase-like TIM barrel" evidence="1">
    <location>
        <begin position="26"/>
        <end position="217"/>
    </location>
</feature>
<dbReference type="EMBL" id="QQAY01000011">
    <property type="protein sequence ID" value="RDI40931.1"/>
    <property type="molecule type" value="Genomic_DNA"/>
</dbReference>
<reference evidence="2 3" key="1">
    <citation type="submission" date="2018-07" db="EMBL/GenBank/DDBJ databases">
        <title>Genomic Encyclopedia of Type Strains, Phase IV (KMG-IV): sequencing the most valuable type-strain genomes for metagenomic binning, comparative biology and taxonomic classification.</title>
        <authorList>
            <person name="Goeker M."/>
        </authorList>
    </citation>
    <scope>NUCLEOTIDE SEQUENCE [LARGE SCALE GENOMIC DNA]</scope>
    <source>
        <strain evidence="2 3">DSM 25281</strain>
    </source>
</reference>
<evidence type="ECO:0000313" key="2">
    <source>
        <dbReference type="EMBL" id="RDI40931.1"/>
    </source>
</evidence>
<comment type="caution">
    <text evidence="2">The sequence shown here is derived from an EMBL/GenBank/DDBJ whole genome shotgun (WGS) entry which is preliminary data.</text>
</comment>
<dbReference type="AlphaFoldDB" id="A0A370GB22"/>
<dbReference type="SUPFAM" id="SSF51658">
    <property type="entry name" value="Xylose isomerase-like"/>
    <property type="match status" value="1"/>
</dbReference>
<dbReference type="InterPro" id="IPR036237">
    <property type="entry name" value="Xyl_isomerase-like_sf"/>
</dbReference>
<keyword evidence="3" id="KW-1185">Reference proteome</keyword>
<dbReference type="PANTHER" id="PTHR12110:SF53">
    <property type="entry name" value="BLR5974 PROTEIN"/>
    <property type="match status" value="1"/>
</dbReference>
<dbReference type="Proteomes" id="UP000255326">
    <property type="component" value="Unassembled WGS sequence"/>
</dbReference>
<dbReference type="Gene3D" id="3.20.20.150">
    <property type="entry name" value="Divalent-metal-dependent TIM barrel enzymes"/>
    <property type="match status" value="1"/>
</dbReference>
<protein>
    <submittedName>
        <fullName evidence="2">Sugar phosphate isomerase/epimerase</fullName>
    </submittedName>
</protein>
<dbReference type="PANTHER" id="PTHR12110">
    <property type="entry name" value="HYDROXYPYRUVATE ISOMERASE"/>
    <property type="match status" value="1"/>
</dbReference>